<reference evidence="1 2" key="1">
    <citation type="journal article" date="2021" name="ISME Commun">
        <title>Automated analysis of genomic sequences facilitates high-throughput and comprehensive description of bacteria.</title>
        <authorList>
            <person name="Hitch T.C.A."/>
        </authorList>
    </citation>
    <scope>NUCLEOTIDE SEQUENCE [LARGE SCALE GENOMIC DNA]</scope>
    <source>
        <strain evidence="1 2">Sanger_23</strain>
    </source>
</reference>
<evidence type="ECO:0000313" key="1">
    <source>
        <dbReference type="EMBL" id="MCU6766256.1"/>
    </source>
</evidence>
<evidence type="ECO:0000313" key="2">
    <source>
        <dbReference type="Proteomes" id="UP001652409"/>
    </source>
</evidence>
<dbReference type="EMBL" id="JAOQJL010000026">
    <property type="protein sequence ID" value="MCU6766256.1"/>
    <property type="molecule type" value="Genomic_DNA"/>
</dbReference>
<comment type="caution">
    <text evidence="1">The sequence shown here is derived from an EMBL/GenBank/DDBJ whole genome shotgun (WGS) entry which is preliminary data.</text>
</comment>
<proteinExistence type="predicted"/>
<protein>
    <recommendedName>
        <fullName evidence="3">Cysteine-rich small domain-containing protein</fullName>
    </recommendedName>
</protein>
<keyword evidence="2" id="KW-1185">Reference proteome</keyword>
<gene>
    <name evidence="1" type="ORF">OCV61_12655</name>
</gene>
<name>A0ABT2TWT3_9FIRM</name>
<evidence type="ECO:0008006" key="3">
    <source>
        <dbReference type="Google" id="ProtNLM"/>
    </source>
</evidence>
<accession>A0ABT2TWT3</accession>
<organism evidence="1 2">
    <name type="scientific">Blautia ammoniilytica</name>
    <dbReference type="NCBI Taxonomy" id="2981782"/>
    <lineage>
        <taxon>Bacteria</taxon>
        <taxon>Bacillati</taxon>
        <taxon>Bacillota</taxon>
        <taxon>Clostridia</taxon>
        <taxon>Lachnospirales</taxon>
        <taxon>Lachnospiraceae</taxon>
        <taxon>Blautia</taxon>
    </lineage>
</organism>
<sequence length="94" mass="11117">MQKKADNQKYAEDKPKDCSYCYFWNSRKNGCSKEECYYRLLPEEPFEEKEETWCCEGCPYGRYSPCIGYCLQKILLEIKQKKAVREKEGDCLAG</sequence>
<dbReference type="RefSeq" id="WP_158422086.1">
    <property type="nucleotide sequence ID" value="NZ_JAOQJL010000026.1"/>
</dbReference>
<dbReference type="Proteomes" id="UP001652409">
    <property type="component" value="Unassembled WGS sequence"/>
</dbReference>